<name>A0A834W3F9_9FABA</name>
<dbReference type="PANTHER" id="PTHR36001">
    <property type="entry name" value="CTAGE FAMILY PROTEIN-RELATED"/>
    <property type="match status" value="1"/>
</dbReference>
<dbReference type="PANTHER" id="PTHR36001:SF2">
    <property type="entry name" value="CTAGE FAMILY PROTEIN-RELATED"/>
    <property type="match status" value="1"/>
</dbReference>
<dbReference type="InterPro" id="IPR053327">
    <property type="entry name" value="KIP"/>
</dbReference>
<keyword evidence="3" id="KW-1185">Reference proteome</keyword>
<evidence type="ECO:0000313" key="3">
    <source>
        <dbReference type="Proteomes" id="UP000634136"/>
    </source>
</evidence>
<evidence type="ECO:0000313" key="2">
    <source>
        <dbReference type="EMBL" id="KAF7802909.1"/>
    </source>
</evidence>
<dbReference type="OrthoDB" id="763901at2759"/>
<sequence>MAGTGSDSQRQLLSLIRNFATEKSQGERRITVLKNQIEDLKSKLSSVNAELEYAKGSKELVEQELKGYEVQLFLSEASVQTLEARASLIQDEISTVGSDLETLKYNLYPVLSGNKIGSCRKGKTVKRTEIHLDFLSDASQGIMKDSDTKRALSTLEKMLAEIRSQTAKEEDEYKAEQNNHENIQQELNHSKRKLSLMDALVEEAKALQDLTIYPF</sequence>
<feature type="coiled-coil region" evidence="1">
    <location>
        <begin position="23"/>
        <end position="50"/>
    </location>
</feature>
<gene>
    <name evidence="2" type="ORF">G2W53_042020</name>
</gene>
<proteinExistence type="predicted"/>
<feature type="coiled-coil region" evidence="1">
    <location>
        <begin position="152"/>
        <end position="193"/>
    </location>
</feature>
<dbReference type="EMBL" id="JAAIUW010000013">
    <property type="protein sequence ID" value="KAF7802909.1"/>
    <property type="molecule type" value="Genomic_DNA"/>
</dbReference>
<dbReference type="Proteomes" id="UP000634136">
    <property type="component" value="Unassembled WGS sequence"/>
</dbReference>
<dbReference type="AlphaFoldDB" id="A0A834W3F9"/>
<organism evidence="2 3">
    <name type="scientific">Senna tora</name>
    <dbReference type="NCBI Taxonomy" id="362788"/>
    <lineage>
        <taxon>Eukaryota</taxon>
        <taxon>Viridiplantae</taxon>
        <taxon>Streptophyta</taxon>
        <taxon>Embryophyta</taxon>
        <taxon>Tracheophyta</taxon>
        <taxon>Spermatophyta</taxon>
        <taxon>Magnoliopsida</taxon>
        <taxon>eudicotyledons</taxon>
        <taxon>Gunneridae</taxon>
        <taxon>Pentapetalae</taxon>
        <taxon>rosids</taxon>
        <taxon>fabids</taxon>
        <taxon>Fabales</taxon>
        <taxon>Fabaceae</taxon>
        <taxon>Caesalpinioideae</taxon>
        <taxon>Cassia clade</taxon>
        <taxon>Senna</taxon>
    </lineage>
</organism>
<protein>
    <submittedName>
        <fullName evidence="2">Uncharacterized protein</fullName>
    </submittedName>
</protein>
<evidence type="ECO:0000256" key="1">
    <source>
        <dbReference type="SAM" id="Coils"/>
    </source>
</evidence>
<reference evidence="2" key="1">
    <citation type="submission" date="2020-09" db="EMBL/GenBank/DDBJ databases">
        <title>Genome-Enabled Discovery of Anthraquinone Biosynthesis in Senna tora.</title>
        <authorList>
            <person name="Kang S.-H."/>
            <person name="Pandey R.P."/>
            <person name="Lee C.-M."/>
            <person name="Sim J.-S."/>
            <person name="Jeong J.-T."/>
            <person name="Choi B.-S."/>
            <person name="Jung M."/>
            <person name="Ginzburg D."/>
            <person name="Zhao K."/>
            <person name="Won S.Y."/>
            <person name="Oh T.-J."/>
            <person name="Yu Y."/>
            <person name="Kim N.-H."/>
            <person name="Lee O.R."/>
            <person name="Lee T.-H."/>
            <person name="Bashyal P."/>
            <person name="Kim T.-S."/>
            <person name="Lee W.-H."/>
            <person name="Kawkins C."/>
            <person name="Kim C.-K."/>
            <person name="Kim J.S."/>
            <person name="Ahn B.O."/>
            <person name="Rhee S.Y."/>
            <person name="Sohng J.K."/>
        </authorList>
    </citation>
    <scope>NUCLEOTIDE SEQUENCE</scope>
    <source>
        <tissue evidence="2">Leaf</tissue>
    </source>
</reference>
<comment type="caution">
    <text evidence="2">The sequence shown here is derived from an EMBL/GenBank/DDBJ whole genome shotgun (WGS) entry which is preliminary data.</text>
</comment>
<dbReference type="SUPFAM" id="SSF57997">
    <property type="entry name" value="Tropomyosin"/>
    <property type="match status" value="1"/>
</dbReference>
<keyword evidence="1" id="KW-0175">Coiled coil</keyword>
<accession>A0A834W3F9</accession>